<dbReference type="Gene3D" id="1.20.120.1250">
    <property type="entry name" value="Sulfhydryl oxidase R596, ORFan domain"/>
    <property type="match status" value="1"/>
</dbReference>
<accession>A0AAW1D5W2</accession>
<evidence type="ECO:0000313" key="2">
    <source>
        <dbReference type="EMBL" id="KAK9505877.1"/>
    </source>
</evidence>
<evidence type="ECO:0000256" key="1">
    <source>
        <dbReference type="SAM" id="MobiDB-lite"/>
    </source>
</evidence>
<dbReference type="EMBL" id="JAPXFL010000006">
    <property type="protein sequence ID" value="KAK9505877.1"/>
    <property type="molecule type" value="Genomic_DNA"/>
</dbReference>
<proteinExistence type="predicted"/>
<organism evidence="2 3">
    <name type="scientific">Rhynocoris fuscipes</name>
    <dbReference type="NCBI Taxonomy" id="488301"/>
    <lineage>
        <taxon>Eukaryota</taxon>
        <taxon>Metazoa</taxon>
        <taxon>Ecdysozoa</taxon>
        <taxon>Arthropoda</taxon>
        <taxon>Hexapoda</taxon>
        <taxon>Insecta</taxon>
        <taxon>Pterygota</taxon>
        <taxon>Neoptera</taxon>
        <taxon>Paraneoptera</taxon>
        <taxon>Hemiptera</taxon>
        <taxon>Heteroptera</taxon>
        <taxon>Panheteroptera</taxon>
        <taxon>Cimicomorpha</taxon>
        <taxon>Reduviidae</taxon>
        <taxon>Harpactorinae</taxon>
        <taxon>Harpactorini</taxon>
        <taxon>Rhynocoris</taxon>
    </lineage>
</organism>
<keyword evidence="3" id="KW-1185">Reference proteome</keyword>
<protein>
    <submittedName>
        <fullName evidence="2">Uncharacterized protein</fullName>
    </submittedName>
</protein>
<feature type="region of interest" description="Disordered" evidence="1">
    <location>
        <begin position="1"/>
        <end position="24"/>
    </location>
</feature>
<sequence length="224" mass="26186">MPKVASEKRSEKTSGWGNGQLFGTEANENTFQGAGFKDKEKALETIRLLKGRDTTYQYQIINSMFNRAKVILKRTTDKEKKKNLTEAIETFEEWIDDYKKNSRSKENFNYLPLELIEDYQPLAAKYGVEEKDFLKVYKEADGDMKKLRVRKVEGKDITWDVERNDRLKEIVKKVKDKDLPMFETESPLNGLPTKEHTHMIMLAYSSDQSKIKKCVPMINEKLEK</sequence>
<comment type="caution">
    <text evidence="2">The sequence shown here is derived from an EMBL/GenBank/DDBJ whole genome shotgun (WGS) entry which is preliminary data.</text>
</comment>
<evidence type="ECO:0000313" key="3">
    <source>
        <dbReference type="Proteomes" id="UP001461498"/>
    </source>
</evidence>
<reference evidence="2 3" key="1">
    <citation type="submission" date="2022-12" db="EMBL/GenBank/DDBJ databases">
        <title>Chromosome-level genome assembly of true bugs.</title>
        <authorList>
            <person name="Ma L."/>
            <person name="Li H."/>
        </authorList>
    </citation>
    <scope>NUCLEOTIDE SEQUENCE [LARGE SCALE GENOMIC DNA]</scope>
    <source>
        <strain evidence="2">Lab_2022b</strain>
    </source>
</reference>
<dbReference type="EMBL" id="JAPXFL010000006">
    <property type="protein sequence ID" value="KAK9505876.1"/>
    <property type="molecule type" value="Genomic_DNA"/>
</dbReference>
<dbReference type="Proteomes" id="UP001461498">
    <property type="component" value="Unassembled WGS sequence"/>
</dbReference>
<dbReference type="AlphaFoldDB" id="A0AAW1D5W2"/>
<feature type="compositionally biased region" description="Basic and acidic residues" evidence="1">
    <location>
        <begin position="1"/>
        <end position="12"/>
    </location>
</feature>
<gene>
    <name evidence="2" type="ORF">O3M35_009848</name>
</gene>
<name>A0AAW1D5W2_9HEMI</name>